<accession>B9RQ98</accession>
<name>B9RQ98_RICCO</name>
<dbReference type="InterPro" id="IPR058580">
    <property type="entry name" value="DUF2828"/>
</dbReference>
<dbReference type="eggNOG" id="ENOG502QT1I">
    <property type="taxonomic scope" value="Eukaryota"/>
</dbReference>
<dbReference type="PIRSF" id="PIRSF015417">
    <property type="entry name" value="T31B5_30_vWA"/>
    <property type="match status" value="1"/>
</dbReference>
<dbReference type="InParanoid" id="B9RQ98"/>
<gene>
    <name evidence="2" type="ORF">RCOM_1486960</name>
</gene>
<dbReference type="STRING" id="3988.B9RQ98"/>
<sequence>MAPTSLLGPPELHDPTLLAPKKSQVAIQATTDHLVDLMVAKFNKIAVDPTPIAQMGSAERGSATYHSSGNPCLDFFYHVVPNSSYNSINKRLTSAWGSNPLTTLKLICNLRGIRGTGKSDREGFYAAAIWFHRLHPKTLACNIPQIASFGYFKDLPEILYRLLEGYDVRKNQKLEWEMRKSGGSGKRINHRRPTFRGPFQEVRSKKVKLSVTRELRIANAIKRNAIEKEKASKLRKEKKVAMAKKIYEKYNQDPDFRFLYERISHFFADCLKADLEHLKAGEMKNISLAAKWCPSLNSSFDRSTLLCESIARKVFPRESYPEYEGVEEAHYAYRIRDRLRKEVLVPLREVLELPEVYIGANRWSDIPYNRVSSVAMKLYKEKFLKHDFARFSKYLKDVESGKAKIAAAALLPHEIIVFE</sequence>
<organism evidence="2 3">
    <name type="scientific">Ricinus communis</name>
    <name type="common">Castor bean</name>
    <dbReference type="NCBI Taxonomy" id="3988"/>
    <lineage>
        <taxon>Eukaryota</taxon>
        <taxon>Viridiplantae</taxon>
        <taxon>Streptophyta</taxon>
        <taxon>Embryophyta</taxon>
        <taxon>Tracheophyta</taxon>
        <taxon>Spermatophyta</taxon>
        <taxon>Magnoliopsida</taxon>
        <taxon>eudicotyledons</taxon>
        <taxon>Gunneridae</taxon>
        <taxon>Pentapetalae</taxon>
        <taxon>rosids</taxon>
        <taxon>fabids</taxon>
        <taxon>Malpighiales</taxon>
        <taxon>Euphorbiaceae</taxon>
        <taxon>Acalyphoideae</taxon>
        <taxon>Acalypheae</taxon>
        <taxon>Ricinus</taxon>
    </lineage>
</organism>
<evidence type="ECO:0000259" key="1">
    <source>
        <dbReference type="Pfam" id="PF11443"/>
    </source>
</evidence>
<dbReference type="AlphaFoldDB" id="B9RQ98"/>
<evidence type="ECO:0000313" key="2">
    <source>
        <dbReference type="EMBL" id="EEF46337.1"/>
    </source>
</evidence>
<dbReference type="InterPro" id="IPR011205">
    <property type="entry name" value="UCP015417_vWA"/>
</dbReference>
<evidence type="ECO:0000313" key="3">
    <source>
        <dbReference type="Proteomes" id="UP000008311"/>
    </source>
</evidence>
<dbReference type="Pfam" id="PF11443">
    <property type="entry name" value="DUF2828"/>
    <property type="match status" value="1"/>
</dbReference>
<keyword evidence="3" id="KW-1185">Reference proteome</keyword>
<feature type="domain" description="DUF2828" evidence="1">
    <location>
        <begin position="59"/>
        <end position="416"/>
    </location>
</feature>
<dbReference type="Proteomes" id="UP000008311">
    <property type="component" value="Unassembled WGS sequence"/>
</dbReference>
<proteinExistence type="predicted"/>
<reference evidence="3" key="1">
    <citation type="journal article" date="2010" name="Nat. Biotechnol.">
        <title>Draft genome sequence of the oilseed species Ricinus communis.</title>
        <authorList>
            <person name="Chan A.P."/>
            <person name="Crabtree J."/>
            <person name="Zhao Q."/>
            <person name="Lorenzi H."/>
            <person name="Orvis J."/>
            <person name="Puiu D."/>
            <person name="Melake-Berhan A."/>
            <person name="Jones K.M."/>
            <person name="Redman J."/>
            <person name="Chen G."/>
            <person name="Cahoon E.B."/>
            <person name="Gedil M."/>
            <person name="Stanke M."/>
            <person name="Haas B.J."/>
            <person name="Wortman J.R."/>
            <person name="Fraser-Liggett C.M."/>
            <person name="Ravel J."/>
            <person name="Rabinowicz P.D."/>
        </authorList>
    </citation>
    <scope>NUCLEOTIDE SEQUENCE [LARGE SCALE GENOMIC DNA]</scope>
    <source>
        <strain evidence="3">cv. Hale</strain>
    </source>
</reference>
<dbReference type="PANTHER" id="PTHR31373:SF17">
    <property type="entry name" value="OS06G0652100 PROTEIN"/>
    <property type="match status" value="1"/>
</dbReference>
<dbReference type="EMBL" id="EQ973801">
    <property type="protein sequence ID" value="EEF46337.1"/>
    <property type="molecule type" value="Genomic_DNA"/>
</dbReference>
<protein>
    <recommendedName>
        <fullName evidence="1">DUF2828 domain-containing protein</fullName>
    </recommendedName>
</protein>
<dbReference type="PANTHER" id="PTHR31373">
    <property type="entry name" value="OS06G0652100 PROTEIN"/>
    <property type="match status" value="1"/>
</dbReference>